<accession>A0A7G9L583</accession>
<organism evidence="4 5">
    <name type="scientific">Sphingomonas sabuli</name>
    <dbReference type="NCBI Taxonomy" id="2764186"/>
    <lineage>
        <taxon>Bacteria</taxon>
        <taxon>Pseudomonadati</taxon>
        <taxon>Pseudomonadota</taxon>
        <taxon>Alphaproteobacteria</taxon>
        <taxon>Sphingomonadales</taxon>
        <taxon>Sphingomonadaceae</taxon>
        <taxon>Sphingomonas</taxon>
    </lineage>
</organism>
<dbReference type="InterPro" id="IPR056422">
    <property type="entry name" value="BP74_N"/>
</dbReference>
<dbReference type="GO" id="GO:0005576">
    <property type="term" value="C:extracellular region"/>
    <property type="evidence" value="ECO:0007669"/>
    <property type="project" value="UniProtKB-SubCell"/>
</dbReference>
<dbReference type="InterPro" id="IPR050557">
    <property type="entry name" value="RTX_toxin/Mannuronan_C5-epim"/>
</dbReference>
<dbReference type="GO" id="GO:0005509">
    <property type="term" value="F:calcium ion binding"/>
    <property type="evidence" value="ECO:0007669"/>
    <property type="project" value="InterPro"/>
</dbReference>
<reference evidence="4 5" key="1">
    <citation type="submission" date="2020-08" db="EMBL/GenBank/DDBJ databases">
        <title>Sphingomonas sp. sand1-3 16S ribosomal RNA gene Genome sequencing and assembly.</title>
        <authorList>
            <person name="Kang M."/>
        </authorList>
    </citation>
    <scope>NUCLEOTIDE SEQUENCE [LARGE SCALE GENOMIC DNA]</scope>
    <source>
        <strain evidence="5">sand1-3</strain>
    </source>
</reference>
<dbReference type="PANTHER" id="PTHR38340">
    <property type="entry name" value="S-LAYER PROTEIN"/>
    <property type="match status" value="1"/>
</dbReference>
<evidence type="ECO:0000313" key="5">
    <source>
        <dbReference type="Proteomes" id="UP000515861"/>
    </source>
</evidence>
<dbReference type="EMBL" id="CP060697">
    <property type="protein sequence ID" value="QNM83782.1"/>
    <property type="molecule type" value="Genomic_DNA"/>
</dbReference>
<evidence type="ECO:0000313" key="4">
    <source>
        <dbReference type="EMBL" id="QNM83782.1"/>
    </source>
</evidence>
<name>A0A7G9L583_9SPHN</name>
<dbReference type="Gene3D" id="2.150.10.10">
    <property type="entry name" value="Serralysin-like metalloprotease, C-terminal"/>
    <property type="match status" value="4"/>
</dbReference>
<sequence length="590" mass="60555">MAYFVFSDGRDTAVVQILDPLQIDHARGLIDGSVTDAMRIGGIVVEAPASYNVGWAYHIDPNAVSFYDSSAEIGDATIRHVEDFVRSGQPLNDFLPHNSWGAWGTFVVRELAEVSGTAAAETLLGSGSADIVFGLDGADQLRGQAGEDVLVGGGGHDFINGGTQDDKLGGEAGSDRLVGSAGDDVLDGGAGDDVARGGTGNDLYIVDTAADAVIELDGEGADLVRSTLSYSLGSNVENLELIGAEDLIGSGNRLDNVLRGNAGDNDLYGRDGNDTMYGDGGDDRVVSGEDRLYGGAGDDKLFGGDGNDILVGEAGADVMHGGDGNDTYVVDDGADRISELEEEGIDTVYSSVSFSLRSHIENLVLGGSAVRGTGNGLSNAISGNALDNVLSGGSGADLLSGQQGDDAYIVDDAGDRTVEEAGAGRDRVYTSISWALDANVEDAFARGSADIALTGNGLGNVIVGNAGDNVLNGRGGSDSLRGGQGSDTFLFRNGEFGGVSASTADRVMDFSHAQGDRLDFHLVDANAALAGDQAFAFIGTGVFTGAAGQLRYQMSNGNTYVYGDTNGDGAADFMVRLDGNHGLLGSDFIL</sequence>
<dbReference type="RefSeq" id="WP_187480736.1">
    <property type="nucleotide sequence ID" value="NZ_CP060697.1"/>
</dbReference>
<evidence type="ECO:0000256" key="1">
    <source>
        <dbReference type="ARBA" id="ARBA00004613"/>
    </source>
</evidence>
<dbReference type="Proteomes" id="UP000515861">
    <property type="component" value="Chromosome"/>
</dbReference>
<dbReference type="InterPro" id="IPR018511">
    <property type="entry name" value="Hemolysin-typ_Ca-bd_CS"/>
</dbReference>
<evidence type="ECO:0000259" key="3">
    <source>
        <dbReference type="Pfam" id="PF23621"/>
    </source>
</evidence>
<evidence type="ECO:0000256" key="2">
    <source>
        <dbReference type="ARBA" id="ARBA00022525"/>
    </source>
</evidence>
<dbReference type="InterPro" id="IPR001343">
    <property type="entry name" value="Hemolysn_Ca-bd"/>
</dbReference>
<keyword evidence="5" id="KW-1185">Reference proteome</keyword>
<comment type="subcellular location">
    <subcellularLocation>
        <location evidence="1">Secreted</location>
    </subcellularLocation>
</comment>
<dbReference type="SUPFAM" id="SSF51120">
    <property type="entry name" value="beta-Roll"/>
    <property type="match status" value="3"/>
</dbReference>
<dbReference type="PRINTS" id="PR00313">
    <property type="entry name" value="CABNDNGRPT"/>
</dbReference>
<dbReference type="Pfam" id="PF23621">
    <property type="entry name" value="BP74_N"/>
    <property type="match status" value="1"/>
</dbReference>
<dbReference type="KEGG" id="ssau:H8M03_05530"/>
<gene>
    <name evidence="4" type="ORF">H8M03_05530</name>
</gene>
<dbReference type="AlphaFoldDB" id="A0A7G9L583"/>
<dbReference type="PROSITE" id="PS00330">
    <property type="entry name" value="HEMOLYSIN_CALCIUM"/>
    <property type="match status" value="2"/>
</dbReference>
<feature type="domain" description="BP74 N-terminal" evidence="3">
    <location>
        <begin position="2"/>
        <end position="112"/>
    </location>
</feature>
<keyword evidence="2" id="KW-0964">Secreted</keyword>
<dbReference type="Pfam" id="PF00353">
    <property type="entry name" value="HemolysinCabind"/>
    <property type="match status" value="6"/>
</dbReference>
<dbReference type="InterPro" id="IPR011049">
    <property type="entry name" value="Serralysin-like_metalloprot_C"/>
</dbReference>
<proteinExistence type="predicted"/>
<dbReference type="PANTHER" id="PTHR38340:SF1">
    <property type="entry name" value="S-LAYER PROTEIN"/>
    <property type="match status" value="1"/>
</dbReference>
<protein>
    <recommendedName>
        <fullName evidence="3">BP74 N-terminal domain-containing protein</fullName>
    </recommendedName>
</protein>